<organism evidence="14 15">
    <name type="scientific">Brassicogethes aeneus</name>
    <name type="common">Rape pollen beetle</name>
    <name type="synonym">Meligethes aeneus</name>
    <dbReference type="NCBI Taxonomy" id="1431903"/>
    <lineage>
        <taxon>Eukaryota</taxon>
        <taxon>Metazoa</taxon>
        <taxon>Ecdysozoa</taxon>
        <taxon>Arthropoda</taxon>
        <taxon>Hexapoda</taxon>
        <taxon>Insecta</taxon>
        <taxon>Pterygota</taxon>
        <taxon>Neoptera</taxon>
        <taxon>Endopterygota</taxon>
        <taxon>Coleoptera</taxon>
        <taxon>Polyphaga</taxon>
        <taxon>Cucujiformia</taxon>
        <taxon>Nitidulidae</taxon>
        <taxon>Meligethinae</taxon>
        <taxon>Brassicogethes</taxon>
    </lineage>
</organism>
<evidence type="ECO:0000313" key="14">
    <source>
        <dbReference type="EMBL" id="CAH0564379.1"/>
    </source>
</evidence>
<dbReference type="Gene3D" id="2.60.470.10">
    <property type="entry name" value="Acid-sensing ion channels like domains"/>
    <property type="match status" value="1"/>
</dbReference>
<feature type="transmembrane region" description="Helical" evidence="13">
    <location>
        <begin position="71"/>
        <end position="92"/>
    </location>
</feature>
<evidence type="ECO:0000256" key="13">
    <source>
        <dbReference type="SAM" id="Phobius"/>
    </source>
</evidence>
<comment type="similarity">
    <text evidence="2 12">Belongs to the amiloride-sensitive sodium channel (TC 1.A.6) family.</text>
</comment>
<keyword evidence="3 12" id="KW-0813">Transport</keyword>
<keyword evidence="5 12" id="KW-0812">Transmembrane</keyword>
<evidence type="ECO:0000256" key="10">
    <source>
        <dbReference type="ARBA" id="ARBA00023201"/>
    </source>
</evidence>
<comment type="subcellular location">
    <subcellularLocation>
        <location evidence="1">Membrane</location>
        <topology evidence="1">Multi-pass membrane protein</topology>
    </subcellularLocation>
</comment>
<evidence type="ECO:0000256" key="7">
    <source>
        <dbReference type="ARBA" id="ARBA00023053"/>
    </source>
</evidence>
<dbReference type="InterPro" id="IPR020903">
    <property type="entry name" value="ENaC_CS"/>
</dbReference>
<evidence type="ECO:0000256" key="8">
    <source>
        <dbReference type="ARBA" id="ARBA00023065"/>
    </source>
</evidence>
<keyword evidence="11 12" id="KW-0407">Ion channel</keyword>
<evidence type="ECO:0000256" key="9">
    <source>
        <dbReference type="ARBA" id="ARBA00023136"/>
    </source>
</evidence>
<keyword evidence="6 13" id="KW-1133">Transmembrane helix</keyword>
<sequence length="564" mass="64874">MKRASSVSSSDKIPEADLVKLENGPEYKSKRKYPGFRKNVHDYFTEFTENTGIHGFKYMGEQNRSIFEKTFWLILFCVSLYFCIGLIIQTYIKWDTSPVLVSFARSPTPVWQVPFPAITICSETKARQTKFNFTDAYNKFVKHRNFTDKELDRLSDIALICDSHLYNNGNKTTDFKTIEYLMSVAPQFDDIFFSCKWTMHNDSCHNLFTKHLTDEGLCYTFNMLDKTELVNDNVFLHGDYMSHGQKSEGWSLENGYPRGSPKDTFPRRAMSAGASGGLFLVLSAFQQDLDYMCKGPVQGFKILLHHPAEIPRVQLQYFRIPLNQEVVVSIKPDMMTTSEGLRGYDPARRQCFFPSERKLAYYKSYTQQNCQIECLTNATLAACGCVAYYMPHEEHTQICGSGSLKCMFEAQSALLDKDVQEGLETMDTEYSEIQFLNISRCNCMPSCTSLTYNAETSQAEYNYQEVFKAFEANISEFPGIQMSRLTIFFKEQQFITSERNELYGQTDFLANCGGILGLFTGFSFLSIVEIFYFISLRLVCNVKKYGRKYWSASPELLQDDAYIH</sequence>
<evidence type="ECO:0000256" key="6">
    <source>
        <dbReference type="ARBA" id="ARBA00022989"/>
    </source>
</evidence>
<evidence type="ECO:0000256" key="4">
    <source>
        <dbReference type="ARBA" id="ARBA00022461"/>
    </source>
</evidence>
<dbReference type="PANTHER" id="PTHR11690">
    <property type="entry name" value="AMILORIDE-SENSITIVE SODIUM CHANNEL-RELATED"/>
    <property type="match status" value="1"/>
</dbReference>
<evidence type="ECO:0000313" key="15">
    <source>
        <dbReference type="Proteomes" id="UP001154078"/>
    </source>
</evidence>
<dbReference type="GO" id="GO:0005886">
    <property type="term" value="C:plasma membrane"/>
    <property type="evidence" value="ECO:0007669"/>
    <property type="project" value="TreeGrafter"/>
</dbReference>
<dbReference type="InterPro" id="IPR001873">
    <property type="entry name" value="ENaC"/>
</dbReference>
<dbReference type="Gene3D" id="1.10.287.770">
    <property type="entry name" value="YojJ-like"/>
    <property type="match status" value="1"/>
</dbReference>
<dbReference type="OrthoDB" id="6021021at2759"/>
<evidence type="ECO:0000256" key="2">
    <source>
        <dbReference type="ARBA" id="ARBA00007193"/>
    </source>
</evidence>
<evidence type="ECO:0000256" key="5">
    <source>
        <dbReference type="ARBA" id="ARBA00022692"/>
    </source>
</evidence>
<keyword evidence="15" id="KW-1185">Reference proteome</keyword>
<evidence type="ECO:0000256" key="1">
    <source>
        <dbReference type="ARBA" id="ARBA00004141"/>
    </source>
</evidence>
<evidence type="ECO:0000256" key="3">
    <source>
        <dbReference type="ARBA" id="ARBA00022448"/>
    </source>
</evidence>
<keyword evidence="4 12" id="KW-0894">Sodium channel</keyword>
<gene>
    <name evidence="14" type="ORF">MELIAE_LOCUS12957</name>
</gene>
<keyword evidence="7" id="KW-0915">Sodium</keyword>
<dbReference type="EMBL" id="OV121140">
    <property type="protein sequence ID" value="CAH0564379.1"/>
    <property type="molecule type" value="Genomic_DNA"/>
</dbReference>
<keyword evidence="10 12" id="KW-0739">Sodium transport</keyword>
<evidence type="ECO:0000256" key="11">
    <source>
        <dbReference type="ARBA" id="ARBA00023303"/>
    </source>
</evidence>
<protein>
    <submittedName>
        <fullName evidence="14">Uncharacterized protein</fullName>
    </submittedName>
</protein>
<dbReference type="Proteomes" id="UP001154078">
    <property type="component" value="Chromosome 9"/>
</dbReference>
<dbReference type="AlphaFoldDB" id="A0A9P0BJ54"/>
<dbReference type="PROSITE" id="PS01206">
    <property type="entry name" value="ASC"/>
    <property type="match status" value="1"/>
</dbReference>
<name>A0A9P0BJ54_BRAAE</name>
<keyword evidence="8 12" id="KW-0406">Ion transport</keyword>
<dbReference type="PRINTS" id="PR01078">
    <property type="entry name" value="AMINACHANNEL"/>
</dbReference>
<evidence type="ECO:0000256" key="12">
    <source>
        <dbReference type="RuleBase" id="RU000679"/>
    </source>
</evidence>
<feature type="transmembrane region" description="Helical" evidence="13">
    <location>
        <begin position="515"/>
        <end position="539"/>
    </location>
</feature>
<proteinExistence type="inferred from homology"/>
<reference evidence="14" key="1">
    <citation type="submission" date="2021-12" db="EMBL/GenBank/DDBJ databases">
        <authorList>
            <person name="King R."/>
        </authorList>
    </citation>
    <scope>NUCLEOTIDE SEQUENCE</scope>
</reference>
<dbReference type="Pfam" id="PF00858">
    <property type="entry name" value="ASC"/>
    <property type="match status" value="1"/>
</dbReference>
<dbReference type="PANTHER" id="PTHR11690:SF288">
    <property type="entry name" value="AMILORIDE-SENSITIVE NA+ CHANNEL-RELATED"/>
    <property type="match status" value="1"/>
</dbReference>
<accession>A0A9P0BJ54</accession>
<keyword evidence="9 13" id="KW-0472">Membrane</keyword>
<dbReference type="GO" id="GO:0015280">
    <property type="term" value="F:ligand-gated sodium channel activity"/>
    <property type="evidence" value="ECO:0007669"/>
    <property type="project" value="TreeGrafter"/>
</dbReference>